<evidence type="ECO:0000256" key="3">
    <source>
        <dbReference type="ARBA" id="ARBA00022676"/>
    </source>
</evidence>
<evidence type="ECO:0000256" key="8">
    <source>
        <dbReference type="SAM" id="Phobius"/>
    </source>
</evidence>
<evidence type="ECO:0000256" key="1">
    <source>
        <dbReference type="ARBA" id="ARBA00004651"/>
    </source>
</evidence>
<dbReference type="GO" id="GO:0009103">
    <property type="term" value="P:lipopolysaccharide biosynthetic process"/>
    <property type="evidence" value="ECO:0007669"/>
    <property type="project" value="UniProtKB-ARBA"/>
</dbReference>
<feature type="transmembrane region" description="Helical" evidence="8">
    <location>
        <begin position="185"/>
        <end position="210"/>
    </location>
</feature>
<feature type="transmembrane region" description="Helical" evidence="8">
    <location>
        <begin position="93"/>
        <end position="119"/>
    </location>
</feature>
<comment type="subcellular location">
    <subcellularLocation>
        <location evidence="1">Cell membrane</location>
        <topology evidence="1">Multi-pass membrane protein</topology>
    </subcellularLocation>
</comment>
<keyword evidence="4" id="KW-0808">Transferase</keyword>
<dbReference type="GO" id="GO:0016763">
    <property type="term" value="F:pentosyltransferase activity"/>
    <property type="evidence" value="ECO:0007669"/>
    <property type="project" value="TreeGrafter"/>
</dbReference>
<sequence>MVGGFYIGAFDNPSYNDLVSKKLYLLVFALAFLFRILFILPGNIILGFDQVRDLSSSWSIYKDLDLKIIGPTAGNNPDLHHGILFLYYILPPLIFFGGSPIAVALWNAFFNALIYLVLFNFAKSLFKNNKVAIISACLSAVSFYLIEYSAWISNPSPTLLIVPLFFFFLWKFIDQDSRFMIPAAFFLGLSIQFELFFLYLIPVFILGILLFRKKDIKQILFSFAAFCLATLTMILTEIKYHFSGVRSLLESFLVVGTSNQGFINNLRLFIDRFFETFSQSILPVSFGKVSGVVVLIVFVLYLFKKTSDRKALSFLAVYLFTPFLMLALGYHGAPWFLISLPPAMILLASFILSKINSAILTFIIVLISIVNLNTLRKDKLNGNSILEPDASAFLSTQLAVVDYTYKLSNNEPFGINSVTNPLYINAVWSYHYEWYGKKNYGYLPSWWGGDQLHPSDSLRGPFGNEKYLYVIIDNSLRIPDVHKILGKEWIEKKGETVKEKNFGAITVLGTRL</sequence>
<keyword evidence="5 8" id="KW-0812">Transmembrane</keyword>
<feature type="transmembrane region" description="Helical" evidence="8">
    <location>
        <begin position="315"/>
        <end position="338"/>
    </location>
</feature>
<dbReference type="PANTHER" id="PTHR33908:SF11">
    <property type="entry name" value="MEMBRANE PROTEIN"/>
    <property type="match status" value="1"/>
</dbReference>
<evidence type="ECO:0008006" key="11">
    <source>
        <dbReference type="Google" id="ProtNLM"/>
    </source>
</evidence>
<dbReference type="AlphaFoldDB" id="A0A0G0WNU9"/>
<comment type="caution">
    <text evidence="9">The sequence shown here is derived from an EMBL/GenBank/DDBJ whole genome shotgun (WGS) entry which is preliminary data.</text>
</comment>
<dbReference type="InterPro" id="IPR050297">
    <property type="entry name" value="LipidA_mod_glycosyltrf_83"/>
</dbReference>
<evidence type="ECO:0000256" key="4">
    <source>
        <dbReference type="ARBA" id="ARBA00022679"/>
    </source>
</evidence>
<name>A0A0G0WNU9_9BACT</name>
<evidence type="ECO:0000256" key="7">
    <source>
        <dbReference type="ARBA" id="ARBA00023136"/>
    </source>
</evidence>
<feature type="transmembrane region" description="Helical" evidence="8">
    <location>
        <begin position="131"/>
        <end position="151"/>
    </location>
</feature>
<accession>A0A0G0WNU9</accession>
<evidence type="ECO:0000313" key="10">
    <source>
        <dbReference type="Proteomes" id="UP000033858"/>
    </source>
</evidence>
<evidence type="ECO:0000256" key="2">
    <source>
        <dbReference type="ARBA" id="ARBA00022475"/>
    </source>
</evidence>
<dbReference type="Proteomes" id="UP000033858">
    <property type="component" value="Unassembled WGS sequence"/>
</dbReference>
<gene>
    <name evidence="9" type="ORF">UU32_C0022G0005</name>
</gene>
<organism evidence="9 10">
    <name type="scientific">Candidatus Woesebacteria bacterium GW2011_GWB1_41_10</name>
    <dbReference type="NCBI Taxonomy" id="1618577"/>
    <lineage>
        <taxon>Bacteria</taxon>
        <taxon>Candidatus Woeseibacteriota</taxon>
    </lineage>
</organism>
<keyword evidence="6 8" id="KW-1133">Transmembrane helix</keyword>
<feature type="transmembrane region" description="Helical" evidence="8">
    <location>
        <begin position="344"/>
        <end position="370"/>
    </location>
</feature>
<keyword evidence="2" id="KW-1003">Cell membrane</keyword>
<feature type="transmembrane region" description="Helical" evidence="8">
    <location>
        <begin position="23"/>
        <end position="48"/>
    </location>
</feature>
<feature type="transmembrane region" description="Helical" evidence="8">
    <location>
        <begin position="216"/>
        <end position="236"/>
    </location>
</feature>
<evidence type="ECO:0000313" key="9">
    <source>
        <dbReference type="EMBL" id="KKR86100.1"/>
    </source>
</evidence>
<evidence type="ECO:0000256" key="6">
    <source>
        <dbReference type="ARBA" id="ARBA00022989"/>
    </source>
</evidence>
<evidence type="ECO:0000256" key="5">
    <source>
        <dbReference type="ARBA" id="ARBA00022692"/>
    </source>
</evidence>
<keyword evidence="7 8" id="KW-0472">Membrane</keyword>
<feature type="transmembrane region" description="Helical" evidence="8">
    <location>
        <begin position="282"/>
        <end position="303"/>
    </location>
</feature>
<protein>
    <recommendedName>
        <fullName evidence="11">Glycosyltransferase RgtA/B/C/D-like domain-containing protein</fullName>
    </recommendedName>
</protein>
<dbReference type="EMBL" id="LCAE01000022">
    <property type="protein sequence ID" value="KKR86100.1"/>
    <property type="molecule type" value="Genomic_DNA"/>
</dbReference>
<proteinExistence type="predicted"/>
<dbReference type="PANTHER" id="PTHR33908">
    <property type="entry name" value="MANNOSYLTRANSFERASE YKCB-RELATED"/>
    <property type="match status" value="1"/>
</dbReference>
<keyword evidence="3" id="KW-0328">Glycosyltransferase</keyword>
<reference evidence="9 10" key="1">
    <citation type="journal article" date="2015" name="Nature">
        <title>rRNA introns, odd ribosomes, and small enigmatic genomes across a large radiation of phyla.</title>
        <authorList>
            <person name="Brown C.T."/>
            <person name="Hug L.A."/>
            <person name="Thomas B.C."/>
            <person name="Sharon I."/>
            <person name="Castelle C.J."/>
            <person name="Singh A."/>
            <person name="Wilkins M.J."/>
            <person name="Williams K.H."/>
            <person name="Banfield J.F."/>
        </authorList>
    </citation>
    <scope>NUCLEOTIDE SEQUENCE [LARGE SCALE GENOMIC DNA]</scope>
</reference>
<dbReference type="GO" id="GO:0005886">
    <property type="term" value="C:plasma membrane"/>
    <property type="evidence" value="ECO:0007669"/>
    <property type="project" value="UniProtKB-SubCell"/>
</dbReference>